<evidence type="ECO:0000256" key="11">
    <source>
        <dbReference type="ARBA" id="ARBA00023098"/>
    </source>
</evidence>
<dbReference type="GO" id="GO:0006629">
    <property type="term" value="P:lipid metabolic process"/>
    <property type="evidence" value="ECO:0007669"/>
    <property type="project" value="UniProtKB-KW"/>
</dbReference>
<dbReference type="SUPFAM" id="SSF48264">
    <property type="entry name" value="Cytochrome P450"/>
    <property type="match status" value="1"/>
</dbReference>
<dbReference type="CTD" id="100004274"/>
<evidence type="ECO:0000256" key="9">
    <source>
        <dbReference type="ARBA" id="ARBA00022989"/>
    </source>
</evidence>
<feature type="binding site" evidence="15">
    <location>
        <position position="293"/>
    </location>
    <ligand>
        <name>substrate</name>
    </ligand>
</feature>
<evidence type="ECO:0000256" key="10">
    <source>
        <dbReference type="ARBA" id="ARBA00023004"/>
    </source>
</evidence>
<evidence type="ECO:0000256" key="2">
    <source>
        <dbReference type="ARBA" id="ARBA00004389"/>
    </source>
</evidence>
<evidence type="ECO:0000256" key="5">
    <source>
        <dbReference type="ARBA" id="ARBA00022617"/>
    </source>
</evidence>
<comment type="cofactor">
    <cofactor evidence="1 13 14">
        <name>heme</name>
        <dbReference type="ChEBI" id="CHEBI:30413"/>
    </cofactor>
</comment>
<evidence type="ECO:0000256" key="7">
    <source>
        <dbReference type="ARBA" id="ARBA00022723"/>
    </source>
</evidence>
<evidence type="ECO:0000313" key="19">
    <source>
        <dbReference type="RefSeq" id="XP_002939350.2"/>
    </source>
</evidence>
<keyword evidence="8 13" id="KW-0256">Endoplasmic reticulum</keyword>
<name>A0A6I8RWQ0_XENTR</name>
<dbReference type="GO" id="GO:0005506">
    <property type="term" value="F:iron ion binding"/>
    <property type="evidence" value="ECO:0007669"/>
    <property type="project" value="InterPro"/>
</dbReference>
<keyword evidence="12 13" id="KW-0472">Membrane</keyword>
<dbReference type="GO" id="GO:0008397">
    <property type="term" value="F:sterol 12-alpha-hydroxylase activity"/>
    <property type="evidence" value="ECO:0000318"/>
    <property type="project" value="GO_Central"/>
</dbReference>
<keyword evidence="5 13" id="KW-0349">Heme</keyword>
<dbReference type="GO" id="GO:0005789">
    <property type="term" value="C:endoplasmic reticulum membrane"/>
    <property type="evidence" value="ECO:0007669"/>
    <property type="project" value="UniProtKB-SubCell"/>
</dbReference>
<evidence type="ECO:0000256" key="12">
    <source>
        <dbReference type="ARBA" id="ARBA00023136"/>
    </source>
</evidence>
<evidence type="ECO:0000256" key="13">
    <source>
        <dbReference type="PIRNR" id="PIRNR000047"/>
    </source>
</evidence>
<evidence type="ECO:0000256" key="6">
    <source>
        <dbReference type="ARBA" id="ARBA00022692"/>
    </source>
</evidence>
<dbReference type="GeneTree" id="ENSGT00940000153709"/>
<reference evidence="19" key="3">
    <citation type="submission" date="2025-04" db="UniProtKB">
        <authorList>
            <consortium name="RefSeq"/>
        </authorList>
    </citation>
    <scope>IDENTIFICATION</scope>
    <source>
        <strain evidence="19">Nigerian</strain>
        <tissue evidence="19">Liver and blood</tissue>
    </source>
</reference>
<accession>A0A6I8RWQ0</accession>
<dbReference type="Ensembl" id="ENSXETT00000073191">
    <property type="protein sequence ID" value="ENSXETP00000087130"/>
    <property type="gene ID" value="ENSXETG00000039690"/>
</dbReference>
<dbReference type="GO" id="GO:0020037">
    <property type="term" value="F:heme binding"/>
    <property type="evidence" value="ECO:0007669"/>
    <property type="project" value="InterPro"/>
</dbReference>
<evidence type="ECO:0000256" key="16">
    <source>
        <dbReference type="SAM" id="Phobius"/>
    </source>
</evidence>
<dbReference type="RefSeq" id="XP_002939350.2">
    <property type="nucleotide sequence ID" value="XM_002939304.2"/>
</dbReference>
<keyword evidence="6 16" id="KW-0812">Transmembrane</keyword>
<keyword evidence="11" id="KW-0443">Lipid metabolism</keyword>
<dbReference type="AlphaFoldDB" id="A0A6I8RWQ0"/>
<evidence type="ECO:0000313" key="17">
    <source>
        <dbReference type="Ensembl" id="ENSXETP00000087130"/>
    </source>
</evidence>
<evidence type="ECO:0000256" key="1">
    <source>
        <dbReference type="ARBA" id="ARBA00001971"/>
    </source>
</evidence>
<gene>
    <name evidence="17 19 20" type="primary">cyp8b1.2</name>
</gene>
<keyword evidence="10 13" id="KW-0408">Iron</keyword>
<dbReference type="OrthoDB" id="6692864at2759"/>
<dbReference type="Proteomes" id="UP000008143">
    <property type="component" value="Chromosome 6"/>
</dbReference>
<dbReference type="InterPro" id="IPR024204">
    <property type="entry name" value="Cyt_P450_CYP7A1-type"/>
</dbReference>
<reference evidence="17" key="2">
    <citation type="submission" date="2020-05" db="UniProtKB">
        <authorList>
            <consortium name="Ensembl"/>
        </authorList>
    </citation>
    <scope>IDENTIFICATION</scope>
</reference>
<evidence type="ECO:0000256" key="14">
    <source>
        <dbReference type="PIRSR" id="PIRSR000047-1"/>
    </source>
</evidence>
<comment type="subcellular location">
    <subcellularLocation>
        <location evidence="2">Endoplasmic reticulum membrane</location>
        <topology evidence="2">Single-pass membrane protein</topology>
    </subcellularLocation>
</comment>
<dbReference type="InterPro" id="IPR002403">
    <property type="entry name" value="Cyt_P450_E_grp-IV"/>
</dbReference>
<keyword evidence="4" id="KW-0444">Lipid biosynthesis</keyword>
<dbReference type="InterPro" id="IPR036396">
    <property type="entry name" value="Cyt_P450_sf"/>
</dbReference>
<dbReference type="InterPro" id="IPR001128">
    <property type="entry name" value="Cyt_P450"/>
</dbReference>
<evidence type="ECO:0000313" key="18">
    <source>
        <dbReference type="Proteomes" id="UP000008143"/>
    </source>
</evidence>
<dbReference type="Gene3D" id="1.10.630.10">
    <property type="entry name" value="Cytochrome P450"/>
    <property type="match status" value="1"/>
</dbReference>
<dbReference type="PRINTS" id="PR00465">
    <property type="entry name" value="EP450IV"/>
</dbReference>
<evidence type="ECO:0000256" key="4">
    <source>
        <dbReference type="ARBA" id="ARBA00022516"/>
    </source>
</evidence>
<dbReference type="PANTHER" id="PTHR24306">
    <property type="match status" value="1"/>
</dbReference>
<dbReference type="PANTHER" id="PTHR24306:SF9">
    <property type="entry name" value="5-BETA-CHOLESTANE-3-ALPHA,7-ALPHA-DIOL 12-ALPHA-HYDROXYLASE"/>
    <property type="match status" value="1"/>
</dbReference>
<keyword evidence="9 16" id="KW-1133">Transmembrane helix</keyword>
<evidence type="ECO:0000256" key="8">
    <source>
        <dbReference type="ARBA" id="ARBA00022824"/>
    </source>
</evidence>
<dbReference type="Pfam" id="PF00067">
    <property type="entry name" value="p450"/>
    <property type="match status" value="1"/>
</dbReference>
<keyword evidence="7 13" id="KW-0479">Metal-binding</keyword>
<protein>
    <submittedName>
        <fullName evidence="19">5-beta-cholestane-3-alpha,7-alpha-diol 12-alpha-hydroxylase</fullName>
    </submittedName>
    <submittedName>
        <fullName evidence="17">Cytochrome P450 family 8 subfamily B member 1, gene 2</fullName>
    </submittedName>
</protein>
<dbReference type="AGR" id="Xenbase:XB-GENE-22069544"/>
<feature type="transmembrane region" description="Helical" evidence="16">
    <location>
        <begin position="6"/>
        <end position="25"/>
    </location>
</feature>
<evidence type="ECO:0000313" key="20">
    <source>
        <dbReference type="Xenbase" id="XB-GENE-22069544"/>
    </source>
</evidence>
<comment type="similarity">
    <text evidence="3 13">Belongs to the cytochrome P450 family.</text>
</comment>
<dbReference type="FunFam" id="1.10.630.10:FF:000025">
    <property type="entry name" value="Prostaglandin I2 (prostacyclin) synthase"/>
    <property type="match status" value="1"/>
</dbReference>
<organism evidence="17">
    <name type="scientific">Xenopus tropicalis</name>
    <name type="common">Western clawed frog</name>
    <name type="synonym">Silurana tropicalis</name>
    <dbReference type="NCBI Taxonomy" id="8364"/>
    <lineage>
        <taxon>Eukaryota</taxon>
        <taxon>Metazoa</taxon>
        <taxon>Chordata</taxon>
        <taxon>Craniata</taxon>
        <taxon>Vertebrata</taxon>
        <taxon>Euteleostomi</taxon>
        <taxon>Amphibia</taxon>
        <taxon>Batrachia</taxon>
        <taxon>Anura</taxon>
        <taxon>Pipoidea</taxon>
        <taxon>Pipidae</taxon>
        <taxon>Xenopodinae</taxon>
        <taxon>Xenopus</taxon>
        <taxon>Silurana</taxon>
    </lineage>
</organism>
<dbReference type="PIRSF" id="PIRSF000047">
    <property type="entry name" value="Cytochrome_CYPVIIA1"/>
    <property type="match status" value="1"/>
</dbReference>
<dbReference type="GeneID" id="100488015"/>
<dbReference type="Xenbase" id="XB-GENE-22069544">
    <property type="gene designation" value="cyp8b1.2"/>
</dbReference>
<evidence type="ECO:0000256" key="15">
    <source>
        <dbReference type="PIRSR" id="PIRSR000047-2"/>
    </source>
</evidence>
<reference evidence="17" key="1">
    <citation type="journal article" date="2010" name="Science">
        <title>The genome of the Western clawed frog Xenopus tropicalis.</title>
        <authorList>
            <person name="Hellsten U."/>
            <person name="Harland R.M."/>
            <person name="Gilchrist M.J."/>
            <person name="Hendrix D."/>
            <person name="Jurka J."/>
            <person name="Kapitonov V."/>
            <person name="Ovcharenko I."/>
            <person name="Putnam N.H."/>
            <person name="Shu S."/>
            <person name="Taher L."/>
            <person name="Blitz I.L."/>
            <person name="Blumberg B."/>
            <person name="Dichmann D.S."/>
            <person name="Dubchak I."/>
            <person name="Amaya E."/>
            <person name="Detter J.C."/>
            <person name="Fletcher R."/>
            <person name="Gerhard D.S."/>
            <person name="Goodstein D."/>
            <person name="Graves T."/>
            <person name="Grigoriev I.V."/>
            <person name="Grimwood J."/>
            <person name="Kawashima T."/>
            <person name="Lindquist E."/>
            <person name="Lucas S.M."/>
            <person name="Mead P.E."/>
            <person name="Mitros T."/>
            <person name="Ogino H."/>
            <person name="Ohta Y."/>
            <person name="Poliakov A.V."/>
            <person name="Pollet N."/>
            <person name="Robert J."/>
            <person name="Salamov A."/>
            <person name="Sater A.K."/>
            <person name="Schmutz J."/>
            <person name="Terry A."/>
            <person name="Vize P.D."/>
            <person name="Warren W.C."/>
            <person name="Wells D."/>
            <person name="Wills A."/>
            <person name="Wilson R.K."/>
            <person name="Zimmerman L.B."/>
            <person name="Zorn A.M."/>
            <person name="Grainger R."/>
            <person name="Grammer T."/>
            <person name="Khokha M.K."/>
            <person name="Richardson P.M."/>
            <person name="Rokhsar D.S."/>
        </authorList>
    </citation>
    <scope>NUCLEOTIDE SEQUENCE [LARGE SCALE GENOMIC DNA]</scope>
    <source>
        <strain evidence="17">Nigerian</strain>
    </source>
</reference>
<keyword evidence="18" id="KW-1185">Reference proteome</keyword>
<sequence length="509" mass="58864">MTFSILILATVFIISGLYLLGMLRMRRPGEPPLIKGAIPWLGNVLEFKNNGHAFLQEMLKNHGDVFTVQLAGHYFTFVMDPLSFGPVIREATSVLDFNEFARESAIKLFGYHSTLNDLHMLKESSTKHLMGDGLVVLAQAMTENLQTLMLYNMGRVKGDRKWLQGGLFNFTYSIIFKAGYCSLFGNEPVKSKGSEKRAQDCDWERSEKLFQEFVKYDQFVPRLIYSALSPKDKIEAERLKRFFWHRLSVKQTLQKENINGWITEQIRKRTEMGVPEHMQDRFLFSLLWVSQSNTGPACFWFLYYLMKYPEAMKAVRAEVEGVLKGTGQDIKPGGPLINLTRDMLRKVPIMDSAMEETLRLKAAPVLTRVAKENVKFKMASGMDVSIRREDRVVLFPYVSVQMNPEIHTDPQKFKYDRFLNEDGTKKTAFFKNGEKVKYYTMPWGAGGSICPGRFFAVNELKQFVFLMLSYFELELVNPNEEIPSIDPNRWGFGIMQPNNDVQFRYRLRF</sequence>
<feature type="binding site" description="axial binding residue" evidence="14">
    <location>
        <position position="450"/>
    </location>
    <ligand>
        <name>heme</name>
        <dbReference type="ChEBI" id="CHEBI:30413"/>
    </ligand>
    <ligandPart>
        <name>Fe</name>
        <dbReference type="ChEBI" id="CHEBI:18248"/>
    </ligandPart>
</feature>
<evidence type="ECO:0000256" key="3">
    <source>
        <dbReference type="ARBA" id="ARBA00010617"/>
    </source>
</evidence>
<proteinExistence type="inferred from homology"/>
<feature type="binding site" evidence="15">
    <location>
        <position position="391"/>
    </location>
    <ligand>
        <name>substrate</name>
    </ligand>
</feature>
<dbReference type="OMA" id="PIMDSAM"/>
<dbReference type="KEGG" id="xtr:100488015"/>
<feature type="binding site" evidence="15">
    <location>
        <position position="107"/>
    </location>
    <ligand>
        <name>substrate</name>
    </ligand>
</feature>